<dbReference type="PROSITE" id="PS50991">
    <property type="entry name" value="PYR_CT"/>
    <property type="match status" value="1"/>
</dbReference>
<keyword evidence="3" id="KW-0456">Lyase</keyword>
<proteinExistence type="predicted"/>
<evidence type="ECO:0000313" key="3">
    <source>
        <dbReference type="EMBL" id="SUA48664.1"/>
    </source>
</evidence>
<evidence type="ECO:0000313" key="4">
    <source>
        <dbReference type="Proteomes" id="UP000255082"/>
    </source>
</evidence>
<reference evidence="3 4" key="1">
    <citation type="submission" date="2018-06" db="EMBL/GenBank/DDBJ databases">
        <authorList>
            <consortium name="Pathogen Informatics"/>
            <person name="Doyle S."/>
        </authorList>
    </citation>
    <scope>NUCLEOTIDE SEQUENCE [LARGE SCALE GENOMIC DNA]</scope>
    <source>
        <strain evidence="3 4">NCTC13184</strain>
    </source>
</reference>
<name>A0A378X7F1_9NOCA</name>
<sequence length="349" mass="36879">MIDHFQPAPTAPAGRWARLLDVTLRDGGFEVDFHWPADHFTLVPATSHAAGVEIVELGYLGGVPLDHSVARAGVGAYVTPAQVAAAAHDEHGLAAMVHPTALADPLDLEPYAMAGLDMVRLVYHPSWTADIAAVATQAHQLDLTVAINIAMASRYSTREIAQHAARITDTAGPDLLYLADTCSSLRPGQVTELVTSVRDAVGPHFEIGFHAHDFLNLAYANALAAVEAGATWIDCSLLGLGRGGGNLAAEPLLLAHRLPAADPAAAELLLKCRAALAATTGQLAPSLVPAVCAALNLTPVEEQALRTFAAHEHLRPDQAALWLLTHTRGLPTLRTADLHTHWHDTMAVA</sequence>
<dbReference type="PANTHER" id="PTHR10277">
    <property type="entry name" value="HOMOCITRATE SYNTHASE-RELATED"/>
    <property type="match status" value="1"/>
</dbReference>
<organism evidence="3 4">
    <name type="scientific">Nocardia africana</name>
    <dbReference type="NCBI Taxonomy" id="134964"/>
    <lineage>
        <taxon>Bacteria</taxon>
        <taxon>Bacillati</taxon>
        <taxon>Actinomycetota</taxon>
        <taxon>Actinomycetes</taxon>
        <taxon>Mycobacteriales</taxon>
        <taxon>Nocardiaceae</taxon>
        <taxon>Nocardia</taxon>
    </lineage>
</organism>
<dbReference type="Pfam" id="PF00682">
    <property type="entry name" value="HMGL-like"/>
    <property type="match status" value="1"/>
</dbReference>
<keyword evidence="1" id="KW-0464">Manganese</keyword>
<dbReference type="EC" id="4.1.3.39" evidence="3"/>
<gene>
    <name evidence="3" type="primary">bphI</name>
    <name evidence="3" type="ORF">NCTC13184_07219</name>
</gene>
<dbReference type="OrthoDB" id="9803573at2"/>
<dbReference type="Proteomes" id="UP000255082">
    <property type="component" value="Unassembled WGS sequence"/>
</dbReference>
<dbReference type="PANTHER" id="PTHR10277:SF9">
    <property type="entry name" value="2-ISOPROPYLMALATE SYNTHASE 1, CHLOROPLASTIC-RELATED"/>
    <property type="match status" value="1"/>
</dbReference>
<evidence type="ECO:0000259" key="2">
    <source>
        <dbReference type="PROSITE" id="PS50991"/>
    </source>
</evidence>
<dbReference type="GO" id="GO:0008701">
    <property type="term" value="F:4-hydroxy-2-oxovalerate aldolase activity"/>
    <property type="evidence" value="ECO:0007669"/>
    <property type="project" value="UniProtKB-EC"/>
</dbReference>
<dbReference type="GO" id="GO:0003852">
    <property type="term" value="F:2-isopropylmalate synthase activity"/>
    <property type="evidence" value="ECO:0007669"/>
    <property type="project" value="TreeGrafter"/>
</dbReference>
<dbReference type="GO" id="GO:0009098">
    <property type="term" value="P:L-leucine biosynthetic process"/>
    <property type="evidence" value="ECO:0007669"/>
    <property type="project" value="TreeGrafter"/>
</dbReference>
<accession>A0A378X7F1</accession>
<dbReference type="EMBL" id="UGRU01000001">
    <property type="protein sequence ID" value="SUA48664.1"/>
    <property type="molecule type" value="Genomic_DNA"/>
</dbReference>
<evidence type="ECO:0000256" key="1">
    <source>
        <dbReference type="ARBA" id="ARBA00023211"/>
    </source>
</evidence>
<dbReference type="SUPFAM" id="SSF51569">
    <property type="entry name" value="Aldolase"/>
    <property type="match status" value="1"/>
</dbReference>
<feature type="domain" description="Pyruvate carboxyltransferase" evidence="2">
    <location>
        <begin position="17"/>
        <end position="276"/>
    </location>
</feature>
<protein>
    <submittedName>
        <fullName evidence="3">4-hydroxy-2-oxovalerate aldolase 4</fullName>
        <ecNumber evidence="3">4.1.3.39</ecNumber>
    </submittedName>
</protein>
<dbReference type="InterPro" id="IPR013785">
    <property type="entry name" value="Aldolase_TIM"/>
</dbReference>
<dbReference type="AlphaFoldDB" id="A0A378X7F1"/>
<dbReference type="InterPro" id="IPR000891">
    <property type="entry name" value="PYR_CT"/>
</dbReference>
<dbReference type="InterPro" id="IPR050073">
    <property type="entry name" value="2-IPM_HCS-like"/>
</dbReference>
<dbReference type="Gene3D" id="3.20.20.70">
    <property type="entry name" value="Aldolase class I"/>
    <property type="match status" value="1"/>
</dbReference>